<feature type="transmembrane region" description="Helical" evidence="10">
    <location>
        <begin position="78"/>
        <end position="101"/>
    </location>
</feature>
<evidence type="ECO:0000256" key="4">
    <source>
        <dbReference type="ARBA" id="ARBA00022538"/>
    </source>
</evidence>
<evidence type="ECO:0000313" key="12">
    <source>
        <dbReference type="Proteomes" id="UP000460287"/>
    </source>
</evidence>
<keyword evidence="8" id="KW-0406">Ion transport</keyword>
<evidence type="ECO:0000256" key="8">
    <source>
        <dbReference type="ARBA" id="ARBA00023065"/>
    </source>
</evidence>
<feature type="transmembrane region" description="Helical" evidence="10">
    <location>
        <begin position="362"/>
        <end position="391"/>
    </location>
</feature>
<dbReference type="Pfam" id="PF02386">
    <property type="entry name" value="TrkH"/>
    <property type="match status" value="1"/>
</dbReference>
<feature type="transmembrane region" description="Helical" evidence="10">
    <location>
        <begin position="47"/>
        <end position="66"/>
    </location>
</feature>
<comment type="caution">
    <text evidence="11">The sequence shown here is derived from an EMBL/GenBank/DDBJ whole genome shotgun (WGS) entry which is preliminary data.</text>
</comment>
<dbReference type="GO" id="GO:0015379">
    <property type="term" value="F:potassium:chloride symporter activity"/>
    <property type="evidence" value="ECO:0007669"/>
    <property type="project" value="InterPro"/>
</dbReference>
<evidence type="ECO:0000313" key="11">
    <source>
        <dbReference type="EMBL" id="MSR91506.1"/>
    </source>
</evidence>
<evidence type="ECO:0000256" key="5">
    <source>
        <dbReference type="ARBA" id="ARBA00022692"/>
    </source>
</evidence>
<name>A0A7X2MYM6_9CLOT</name>
<evidence type="ECO:0000256" key="1">
    <source>
        <dbReference type="ARBA" id="ARBA00004651"/>
    </source>
</evidence>
<feature type="transmembrane region" description="Helical" evidence="10">
    <location>
        <begin position="196"/>
        <end position="216"/>
    </location>
</feature>
<keyword evidence="9 10" id="KW-0472">Membrane</keyword>
<keyword evidence="6" id="KW-0630">Potassium</keyword>
<keyword evidence="3" id="KW-1003">Cell membrane</keyword>
<dbReference type="PANTHER" id="PTHR32024:SF1">
    <property type="entry name" value="KTR SYSTEM POTASSIUM UPTAKE PROTEIN B"/>
    <property type="match status" value="1"/>
</dbReference>
<evidence type="ECO:0000256" key="2">
    <source>
        <dbReference type="ARBA" id="ARBA00022448"/>
    </source>
</evidence>
<feature type="transmembrane region" description="Helical" evidence="10">
    <location>
        <begin position="15"/>
        <end position="35"/>
    </location>
</feature>
<dbReference type="PANTHER" id="PTHR32024">
    <property type="entry name" value="TRK SYSTEM POTASSIUM UPTAKE PROTEIN TRKG-RELATED"/>
    <property type="match status" value="1"/>
</dbReference>
<feature type="transmembrane region" description="Helical" evidence="10">
    <location>
        <begin position="411"/>
        <end position="430"/>
    </location>
</feature>
<gene>
    <name evidence="11" type="ORF">FYJ33_08805</name>
</gene>
<dbReference type="NCBIfam" id="TIGR00933">
    <property type="entry name" value="2a38"/>
    <property type="match status" value="1"/>
</dbReference>
<sequence length="449" mass="47702">MKLNRLLDLKYWGTTRLLTVGFAFVILLGTLLLMLPISTRSGSGINFLDAMFTSTSATCVTGLSLFDIYTKLSFFGQVVLLILIQVGGLGFIMVMVLFSLATHRRIGLRERSLLADGVGSLQLTGVVRMARRIILGTALFEGIGAALLAARFVPRFGFGEGLWISLFHSVSAFCNAGFDLMGIVKPSSSLTLYYDDPVVVITIGMLIIFGGIGFVVWTDLMDCNFKVKKVGYHTKVVVISTLVLLIGGTLLFFITEKNASMQGMNLGNRLLSSFFQSVTPRTAGFNTVDISSLSGAGKLLTMFLMFVGAAPGGTGGGIKVTTFVVILATAYASQTNKNDTVVGQHRIHTDAVKKAFCTVSSYMGLIFIGTFIICAQGTSLVASAFECVSAIGTVGLSTGVTASMTGLSKMVLILLMYTGRLGSLTVFLAMSGCESKGGLRNPVGKLLVG</sequence>
<keyword evidence="7 10" id="KW-1133">Transmembrane helix</keyword>
<dbReference type="InterPro" id="IPR003445">
    <property type="entry name" value="Cat_transpt"/>
</dbReference>
<proteinExistence type="predicted"/>
<keyword evidence="5 10" id="KW-0812">Transmembrane</keyword>
<keyword evidence="2" id="KW-0813">Transport</keyword>
<dbReference type="RefSeq" id="WP_154531397.1">
    <property type="nucleotide sequence ID" value="NZ_JAQXTV010000083.1"/>
</dbReference>
<evidence type="ECO:0000256" key="3">
    <source>
        <dbReference type="ARBA" id="ARBA00022475"/>
    </source>
</evidence>
<comment type="subcellular location">
    <subcellularLocation>
        <location evidence="1">Cell membrane</location>
        <topology evidence="1">Multi-pass membrane protein</topology>
    </subcellularLocation>
</comment>
<evidence type="ECO:0000256" key="6">
    <source>
        <dbReference type="ARBA" id="ARBA00022958"/>
    </source>
</evidence>
<evidence type="ECO:0000256" key="10">
    <source>
        <dbReference type="SAM" id="Phobius"/>
    </source>
</evidence>
<keyword evidence="12" id="KW-1185">Reference proteome</keyword>
<dbReference type="AlphaFoldDB" id="A0A7X2MYM6"/>
<feature type="transmembrane region" description="Helical" evidence="10">
    <location>
        <begin position="162"/>
        <end position="184"/>
    </location>
</feature>
<dbReference type="EMBL" id="VULX01000011">
    <property type="protein sequence ID" value="MSR91506.1"/>
    <property type="molecule type" value="Genomic_DNA"/>
</dbReference>
<organism evidence="11 12">
    <name type="scientific">Inconstantimicrobium porci</name>
    <dbReference type="NCBI Taxonomy" id="2652291"/>
    <lineage>
        <taxon>Bacteria</taxon>
        <taxon>Bacillati</taxon>
        <taxon>Bacillota</taxon>
        <taxon>Clostridia</taxon>
        <taxon>Eubacteriales</taxon>
        <taxon>Clostridiaceae</taxon>
        <taxon>Inconstantimicrobium</taxon>
    </lineage>
</organism>
<keyword evidence="4" id="KW-0633">Potassium transport</keyword>
<dbReference type="Proteomes" id="UP000460287">
    <property type="component" value="Unassembled WGS sequence"/>
</dbReference>
<evidence type="ECO:0000256" key="9">
    <source>
        <dbReference type="ARBA" id="ARBA00023136"/>
    </source>
</evidence>
<dbReference type="InterPro" id="IPR004772">
    <property type="entry name" value="TrkH"/>
</dbReference>
<dbReference type="GO" id="GO:0005886">
    <property type="term" value="C:plasma membrane"/>
    <property type="evidence" value="ECO:0007669"/>
    <property type="project" value="UniProtKB-SubCell"/>
</dbReference>
<reference evidence="11 12" key="1">
    <citation type="submission" date="2019-08" db="EMBL/GenBank/DDBJ databases">
        <title>In-depth cultivation of the pig gut microbiome towards novel bacterial diversity and tailored functional studies.</title>
        <authorList>
            <person name="Wylensek D."/>
            <person name="Hitch T.C.A."/>
            <person name="Clavel T."/>
        </authorList>
    </citation>
    <scope>NUCLEOTIDE SEQUENCE [LARGE SCALE GENOMIC DNA]</scope>
    <source>
        <strain evidence="11 12">WCA-383-APC-5B</strain>
    </source>
</reference>
<evidence type="ECO:0000256" key="7">
    <source>
        <dbReference type="ARBA" id="ARBA00022989"/>
    </source>
</evidence>
<feature type="transmembrane region" description="Helical" evidence="10">
    <location>
        <begin position="236"/>
        <end position="254"/>
    </location>
</feature>
<protein>
    <submittedName>
        <fullName evidence="11">Trk family potassium uptake protein</fullName>
    </submittedName>
</protein>
<accession>A0A7X2MYM6</accession>